<evidence type="ECO:0000313" key="2">
    <source>
        <dbReference type="Proteomes" id="UP000825729"/>
    </source>
</evidence>
<name>A0AAV7ESM8_ARIFI</name>
<gene>
    <name evidence="1" type="ORF">H6P81_010607</name>
</gene>
<dbReference type="Proteomes" id="UP000825729">
    <property type="component" value="Unassembled WGS sequence"/>
</dbReference>
<keyword evidence="2" id="KW-1185">Reference proteome</keyword>
<protein>
    <submittedName>
        <fullName evidence="1">Uncharacterized protein</fullName>
    </submittedName>
</protein>
<dbReference type="AlphaFoldDB" id="A0AAV7ESM8"/>
<proteinExistence type="predicted"/>
<dbReference type="EMBL" id="JAINDJ010000004">
    <property type="protein sequence ID" value="KAG9450642.1"/>
    <property type="molecule type" value="Genomic_DNA"/>
</dbReference>
<sequence>MEELKARYLRKYPQAAEDEAMNYCLETAKQQLSKQISHAFKVPAMTPQQRRFAELALAKRYERRYWDRYYRHQIHVMTQELRHLHPPSAARVEEAEIIMTQNQGEWRHHDYARRRFLVVKSILQWTRLYVQAQ</sequence>
<reference evidence="1 2" key="1">
    <citation type="submission" date="2021-07" db="EMBL/GenBank/DDBJ databases">
        <title>The Aristolochia fimbriata genome: insights into angiosperm evolution, floral development and chemical biosynthesis.</title>
        <authorList>
            <person name="Jiao Y."/>
        </authorList>
    </citation>
    <scope>NUCLEOTIDE SEQUENCE [LARGE SCALE GENOMIC DNA]</scope>
    <source>
        <strain evidence="1">IBCAS-2021</strain>
        <tissue evidence="1">Leaf</tissue>
    </source>
</reference>
<evidence type="ECO:0000313" key="1">
    <source>
        <dbReference type="EMBL" id="KAG9450642.1"/>
    </source>
</evidence>
<organism evidence="1 2">
    <name type="scientific">Aristolochia fimbriata</name>
    <name type="common">White veined hardy Dutchman's pipe vine</name>
    <dbReference type="NCBI Taxonomy" id="158543"/>
    <lineage>
        <taxon>Eukaryota</taxon>
        <taxon>Viridiplantae</taxon>
        <taxon>Streptophyta</taxon>
        <taxon>Embryophyta</taxon>
        <taxon>Tracheophyta</taxon>
        <taxon>Spermatophyta</taxon>
        <taxon>Magnoliopsida</taxon>
        <taxon>Magnoliidae</taxon>
        <taxon>Piperales</taxon>
        <taxon>Aristolochiaceae</taxon>
        <taxon>Aristolochia</taxon>
    </lineage>
</organism>
<accession>A0AAV7ESM8</accession>
<comment type="caution">
    <text evidence="1">The sequence shown here is derived from an EMBL/GenBank/DDBJ whole genome shotgun (WGS) entry which is preliminary data.</text>
</comment>